<dbReference type="PANTHER" id="PTHR24113">
    <property type="entry name" value="RAN GTPASE-ACTIVATING PROTEIN 1"/>
    <property type="match status" value="1"/>
</dbReference>
<dbReference type="InterPro" id="IPR032675">
    <property type="entry name" value="LRR_dom_sf"/>
</dbReference>
<organism evidence="6">
    <name type="scientific">Schizophyllum commune (strain H4-8 / FGSC 9210)</name>
    <name type="common">Split gill fungus</name>
    <dbReference type="NCBI Taxonomy" id="578458"/>
    <lineage>
        <taxon>Eukaryota</taxon>
        <taxon>Fungi</taxon>
        <taxon>Dikarya</taxon>
        <taxon>Basidiomycota</taxon>
        <taxon>Agaricomycotina</taxon>
        <taxon>Agaricomycetes</taxon>
        <taxon>Agaricomycetidae</taxon>
        <taxon>Agaricales</taxon>
        <taxon>Schizophyllaceae</taxon>
        <taxon>Schizophyllum</taxon>
    </lineage>
</organism>
<keyword evidence="3" id="KW-0677">Repeat</keyword>
<dbReference type="RefSeq" id="XP_003034090.1">
    <property type="nucleotide sequence ID" value="XM_003034044.1"/>
</dbReference>
<proteinExistence type="predicted"/>
<feature type="compositionally biased region" description="Basic and acidic residues" evidence="4">
    <location>
        <begin position="376"/>
        <end position="388"/>
    </location>
</feature>
<dbReference type="OMA" id="NGSMEAW"/>
<dbReference type="GO" id="GO:0034399">
    <property type="term" value="C:nuclear periphery"/>
    <property type="evidence" value="ECO:0007669"/>
    <property type="project" value="EnsemblFungi"/>
</dbReference>
<evidence type="ECO:0000313" key="5">
    <source>
        <dbReference type="EMBL" id="EFI99187.1"/>
    </source>
</evidence>
<dbReference type="Proteomes" id="UP000007431">
    <property type="component" value="Unassembled WGS sequence"/>
</dbReference>
<dbReference type="GO" id="GO:0031267">
    <property type="term" value="F:small GTPase binding"/>
    <property type="evidence" value="ECO:0007669"/>
    <property type="project" value="EnsemblFungi"/>
</dbReference>
<dbReference type="GO" id="GO:0006611">
    <property type="term" value="P:protein export from nucleus"/>
    <property type="evidence" value="ECO:0007669"/>
    <property type="project" value="EnsemblFungi"/>
</dbReference>
<dbReference type="STRING" id="578458.D8PY41"/>
<dbReference type="GO" id="GO:0006606">
    <property type="term" value="P:protein import into nucleus"/>
    <property type="evidence" value="ECO:0007669"/>
    <property type="project" value="EnsemblFungi"/>
</dbReference>
<dbReference type="InterPro" id="IPR001611">
    <property type="entry name" value="Leu-rich_rpt"/>
</dbReference>
<evidence type="ECO:0008006" key="7">
    <source>
        <dbReference type="Google" id="ProtNLM"/>
    </source>
</evidence>
<sequence>MSSRILSWHGRQLKLNTRADVEPLLAGIDPTTIEEIHLGGNTVGIEAAQALADFLSKATSIKVADFADIFTGRLITEIPPALSAICDALIDKTSLVEINLSDNAFGGRSVDPMVPFLTQNRSFQVLKLNNNGLGPAGGEIIANALLKSAELSKAEGKPSNLRVVICGRNRLENGSAPAWAAAFAAHGGLEEVRMPQNGIRMSGITALANGLAKNAGLLHVDLQDNTFTEEGDLSGVAAWAAALKAWPALHTLNLSDCVLSGEGEVPAVIEALVGGSNPKLHTLQLQNNNLEAATFEQLADAIAGELATLRRLELQWNEQEDDDEFLAKIAESLKIRGGKLFATDEDEEEEDEVSKEDVEDEPAAAIPPAPPVVAAEQEKQQKTVSDKATDDLADLLSKVSIKST</sequence>
<dbReference type="GO" id="GO:0000054">
    <property type="term" value="P:ribosomal subunit export from nucleus"/>
    <property type="evidence" value="ECO:0007669"/>
    <property type="project" value="EnsemblFungi"/>
</dbReference>
<dbReference type="GO" id="GO:0005829">
    <property type="term" value="C:cytosol"/>
    <property type="evidence" value="ECO:0007669"/>
    <property type="project" value="EnsemblFungi"/>
</dbReference>
<keyword evidence="1" id="KW-0343">GTPase activation</keyword>
<keyword evidence="6" id="KW-1185">Reference proteome</keyword>
<dbReference type="AlphaFoldDB" id="D8PY41"/>
<dbReference type="FunCoup" id="D8PY41">
    <property type="interactions" value="109"/>
</dbReference>
<dbReference type="HOGENOM" id="CLU_028747_3_0_1"/>
<evidence type="ECO:0000256" key="1">
    <source>
        <dbReference type="ARBA" id="ARBA00022468"/>
    </source>
</evidence>
<dbReference type="GeneID" id="9586035"/>
<dbReference type="OrthoDB" id="184583at2759"/>
<dbReference type="GO" id="GO:0006404">
    <property type="term" value="P:RNA import into nucleus"/>
    <property type="evidence" value="ECO:0007669"/>
    <property type="project" value="EnsemblFungi"/>
</dbReference>
<dbReference type="Pfam" id="PF13516">
    <property type="entry name" value="LRR_6"/>
    <property type="match status" value="1"/>
</dbReference>
<gene>
    <name evidence="5" type="ORF">SCHCODRAFT_53132</name>
</gene>
<keyword evidence="2" id="KW-0433">Leucine-rich repeat</keyword>
<evidence type="ECO:0000256" key="2">
    <source>
        <dbReference type="ARBA" id="ARBA00022614"/>
    </source>
</evidence>
<evidence type="ECO:0000313" key="6">
    <source>
        <dbReference type="Proteomes" id="UP000007431"/>
    </source>
</evidence>
<dbReference type="KEGG" id="scm:SCHCO_02616866"/>
<feature type="region of interest" description="Disordered" evidence="4">
    <location>
        <begin position="340"/>
        <end position="388"/>
    </location>
</feature>
<accession>D8PY41</accession>
<feature type="compositionally biased region" description="Acidic residues" evidence="4">
    <location>
        <begin position="343"/>
        <end position="362"/>
    </location>
</feature>
<dbReference type="Gene3D" id="3.80.10.10">
    <property type="entry name" value="Ribonuclease Inhibitor"/>
    <property type="match status" value="1"/>
</dbReference>
<dbReference type="PANTHER" id="PTHR24113:SF12">
    <property type="entry name" value="RAN GTPASE-ACTIVATING PROTEIN 1"/>
    <property type="match status" value="1"/>
</dbReference>
<dbReference type="GO" id="GO:0048471">
    <property type="term" value="C:perinuclear region of cytoplasm"/>
    <property type="evidence" value="ECO:0007669"/>
    <property type="project" value="TreeGrafter"/>
</dbReference>
<name>D8PY41_SCHCM</name>
<dbReference type="GO" id="GO:0031509">
    <property type="term" value="P:subtelomeric heterochromatin formation"/>
    <property type="evidence" value="ECO:0007669"/>
    <property type="project" value="EnsemblFungi"/>
</dbReference>
<dbReference type="SUPFAM" id="SSF52047">
    <property type="entry name" value="RNI-like"/>
    <property type="match status" value="1"/>
</dbReference>
<evidence type="ECO:0000256" key="4">
    <source>
        <dbReference type="SAM" id="MobiDB-lite"/>
    </source>
</evidence>
<protein>
    <recommendedName>
        <fullName evidence="7">RNI-like protein</fullName>
    </recommendedName>
</protein>
<dbReference type="GO" id="GO:0006409">
    <property type="term" value="P:tRNA export from nucleus"/>
    <property type="evidence" value="ECO:0007669"/>
    <property type="project" value="EnsemblFungi"/>
</dbReference>
<dbReference type="GO" id="GO:0005096">
    <property type="term" value="F:GTPase activator activity"/>
    <property type="evidence" value="ECO:0007669"/>
    <property type="project" value="UniProtKB-KW"/>
</dbReference>
<dbReference type="eggNOG" id="KOG1909">
    <property type="taxonomic scope" value="Eukaryota"/>
</dbReference>
<dbReference type="SMART" id="SM00368">
    <property type="entry name" value="LRR_RI"/>
    <property type="match status" value="6"/>
</dbReference>
<dbReference type="EMBL" id="GL377304">
    <property type="protein sequence ID" value="EFI99187.1"/>
    <property type="molecule type" value="Genomic_DNA"/>
</dbReference>
<dbReference type="GO" id="GO:0000781">
    <property type="term" value="C:chromosome, telomeric region"/>
    <property type="evidence" value="ECO:0007669"/>
    <property type="project" value="GOC"/>
</dbReference>
<dbReference type="VEuPathDB" id="FungiDB:SCHCODRAFT_02616866"/>
<evidence type="ECO:0000256" key="3">
    <source>
        <dbReference type="ARBA" id="ARBA00022737"/>
    </source>
</evidence>
<dbReference type="InterPro" id="IPR027038">
    <property type="entry name" value="RanGap"/>
</dbReference>
<dbReference type="InParanoid" id="D8PY41"/>
<reference evidence="5 6" key="1">
    <citation type="journal article" date="2010" name="Nat. Biotechnol.">
        <title>Genome sequence of the model mushroom Schizophyllum commune.</title>
        <authorList>
            <person name="Ohm R.A."/>
            <person name="de Jong J.F."/>
            <person name="Lugones L.G."/>
            <person name="Aerts A."/>
            <person name="Kothe E."/>
            <person name="Stajich J.E."/>
            <person name="de Vries R.P."/>
            <person name="Record E."/>
            <person name="Levasseur A."/>
            <person name="Baker S.E."/>
            <person name="Bartholomew K.A."/>
            <person name="Coutinho P.M."/>
            <person name="Erdmann S."/>
            <person name="Fowler T.J."/>
            <person name="Gathman A.C."/>
            <person name="Lombard V."/>
            <person name="Henrissat B."/>
            <person name="Knabe N."/>
            <person name="Kuees U."/>
            <person name="Lilly W.W."/>
            <person name="Lindquist E."/>
            <person name="Lucas S."/>
            <person name="Magnuson J.K."/>
            <person name="Piumi F."/>
            <person name="Raudaskoski M."/>
            <person name="Salamov A."/>
            <person name="Schmutz J."/>
            <person name="Schwarze F.W.M.R."/>
            <person name="vanKuyk P.A."/>
            <person name="Horton J.S."/>
            <person name="Grigoriev I.V."/>
            <person name="Woesten H.A.B."/>
        </authorList>
    </citation>
    <scope>NUCLEOTIDE SEQUENCE [LARGE SCALE GENOMIC DNA]</scope>
    <source>
        <strain evidence="6">H4-8 / FGSC 9210</strain>
    </source>
</reference>